<organism evidence="1 2">
    <name type="scientific">Rhynchophorus ferrugineus</name>
    <name type="common">Red palm weevil</name>
    <name type="synonym">Curculio ferrugineus</name>
    <dbReference type="NCBI Taxonomy" id="354439"/>
    <lineage>
        <taxon>Eukaryota</taxon>
        <taxon>Metazoa</taxon>
        <taxon>Ecdysozoa</taxon>
        <taxon>Arthropoda</taxon>
        <taxon>Hexapoda</taxon>
        <taxon>Insecta</taxon>
        <taxon>Pterygota</taxon>
        <taxon>Neoptera</taxon>
        <taxon>Endopterygota</taxon>
        <taxon>Coleoptera</taxon>
        <taxon>Polyphaga</taxon>
        <taxon>Cucujiformia</taxon>
        <taxon>Curculionidae</taxon>
        <taxon>Dryophthorinae</taxon>
        <taxon>Rhynchophorus</taxon>
    </lineage>
</organism>
<reference evidence="1" key="1">
    <citation type="submission" date="2020-08" db="EMBL/GenBank/DDBJ databases">
        <title>Genome sequencing and assembly of the red palm weevil Rhynchophorus ferrugineus.</title>
        <authorList>
            <person name="Dias G.B."/>
            <person name="Bergman C.M."/>
            <person name="Manee M."/>
        </authorList>
    </citation>
    <scope>NUCLEOTIDE SEQUENCE</scope>
    <source>
        <strain evidence="1">AA-2017</strain>
        <tissue evidence="1">Whole larva</tissue>
    </source>
</reference>
<gene>
    <name evidence="1" type="ORF">GWI33_017927</name>
</gene>
<evidence type="ECO:0000313" key="2">
    <source>
        <dbReference type="Proteomes" id="UP000625711"/>
    </source>
</evidence>
<protein>
    <submittedName>
        <fullName evidence="1">Uncharacterized protein</fullName>
    </submittedName>
</protein>
<keyword evidence="2" id="KW-1185">Reference proteome</keyword>
<dbReference type="AlphaFoldDB" id="A0A834HVT5"/>
<proteinExistence type="predicted"/>
<evidence type="ECO:0000313" key="1">
    <source>
        <dbReference type="EMBL" id="KAF7269004.1"/>
    </source>
</evidence>
<dbReference type="Proteomes" id="UP000625711">
    <property type="component" value="Unassembled WGS sequence"/>
</dbReference>
<dbReference type="EMBL" id="JAACXV010014280">
    <property type="protein sequence ID" value="KAF7269004.1"/>
    <property type="molecule type" value="Genomic_DNA"/>
</dbReference>
<name>A0A834HVT5_RHYFE</name>
<sequence length="84" mass="10015">MISKPIEIWYTGIVKMQTDEYGAKDTYRNCANQTYFLLYSLLWAGPIGRDFVISINRDDRRTFSSNPINWKDLRPARHWRKNNS</sequence>
<comment type="caution">
    <text evidence="1">The sequence shown here is derived from an EMBL/GenBank/DDBJ whole genome shotgun (WGS) entry which is preliminary data.</text>
</comment>
<accession>A0A834HVT5</accession>